<dbReference type="InterPro" id="IPR053274">
    <property type="entry name" value="Fluconazole_resistance"/>
</dbReference>
<feature type="domain" description="Gag1-like clamp" evidence="2">
    <location>
        <begin position="93"/>
        <end position="336"/>
    </location>
</feature>
<feature type="region of interest" description="Disordered" evidence="1">
    <location>
        <begin position="30"/>
        <end position="49"/>
    </location>
</feature>
<feature type="compositionally biased region" description="Basic and acidic residues" evidence="1">
    <location>
        <begin position="251"/>
        <end position="260"/>
    </location>
</feature>
<protein>
    <recommendedName>
        <fullName evidence="2">Gag1-like clamp domain-containing protein</fullName>
    </recommendedName>
</protein>
<feature type="compositionally biased region" description="Basic and acidic residues" evidence="1">
    <location>
        <begin position="205"/>
        <end position="214"/>
    </location>
</feature>
<dbReference type="Proteomes" id="UP000042958">
    <property type="component" value="Unassembled WGS sequence"/>
</dbReference>
<dbReference type="InterPro" id="IPR025124">
    <property type="entry name" value="Gag1-like_clamp"/>
</dbReference>
<evidence type="ECO:0000313" key="3">
    <source>
        <dbReference type="EMBL" id="CEO60451.1"/>
    </source>
</evidence>
<feature type="region of interest" description="Disordered" evidence="1">
    <location>
        <begin position="66"/>
        <end position="104"/>
    </location>
</feature>
<feature type="compositionally biased region" description="Low complexity" evidence="1">
    <location>
        <begin position="145"/>
        <end position="157"/>
    </location>
</feature>
<feature type="compositionally biased region" description="Polar residues" evidence="1">
    <location>
        <begin position="234"/>
        <end position="248"/>
    </location>
</feature>
<feature type="region of interest" description="Disordered" evidence="1">
    <location>
        <begin position="349"/>
        <end position="410"/>
    </location>
</feature>
<sequence length="410" mass="44943">MSIENRDEAIREAKIFVRQVVRNDWEFDSSLYADGTRPPPSTSSTLTDGTLCENREVVEWRCREFDSAGSELEPQSSDQSDSDCQSPSRAAGDPGIERRRRRRRQMEDEMAWNEGLRMWMARRDAWSGARTQRQIRAKEKKRKLSAAASQNQANGSSDVKTVDAAQDGGAGIPPPTDPPTHGEVGDTSMLANKTEACLSITDKEKGEDQLHRQEQEEEQSTAPDEETKRKESTETCITEPDQTPSYTSRVGAEDRDKDSGDESDSEEEEELDEPLIPVAPPFISSANPVRATITPSIYPSIYTKVVVQGMTPTIPVNLADLTKAMVQGWKSDGQWPPKPAVSSIVLQDDASVPKKAADSPADGAPQSRRKNSITNAMRKVFHMGTHPFHRRGSTSQDAGAGSNAANGAAA</sequence>
<keyword evidence="4" id="KW-1185">Reference proteome</keyword>
<dbReference type="PANTHER" id="PTHR28065">
    <property type="entry name" value="FREQUENIN"/>
    <property type="match status" value="1"/>
</dbReference>
<proteinExistence type="predicted"/>
<dbReference type="EMBL" id="CDHK01000004">
    <property type="protein sequence ID" value="CEO60451.1"/>
    <property type="molecule type" value="Genomic_DNA"/>
</dbReference>
<name>A0A0F7VHJ2_PENBI</name>
<dbReference type="OrthoDB" id="5422958at2759"/>
<feature type="compositionally biased region" description="Low complexity" evidence="1">
    <location>
        <begin position="74"/>
        <end position="88"/>
    </location>
</feature>
<evidence type="ECO:0000259" key="2">
    <source>
        <dbReference type="Pfam" id="PF13259"/>
    </source>
</evidence>
<accession>A0A0F7VHJ2</accession>
<feature type="compositionally biased region" description="Low complexity" evidence="1">
    <location>
        <begin position="398"/>
        <end position="410"/>
    </location>
</feature>
<dbReference type="STRING" id="104259.A0A0F7VHJ2"/>
<dbReference type="AlphaFoldDB" id="A0A0F7VHJ2"/>
<feature type="compositionally biased region" description="Acidic residues" evidence="1">
    <location>
        <begin position="261"/>
        <end position="273"/>
    </location>
</feature>
<evidence type="ECO:0000256" key="1">
    <source>
        <dbReference type="SAM" id="MobiDB-lite"/>
    </source>
</evidence>
<feature type="region of interest" description="Disordered" evidence="1">
    <location>
        <begin position="127"/>
        <end position="187"/>
    </location>
</feature>
<evidence type="ECO:0000313" key="4">
    <source>
        <dbReference type="Proteomes" id="UP000042958"/>
    </source>
</evidence>
<gene>
    <name evidence="3" type="ORF">PMG11_05078</name>
</gene>
<dbReference type="PANTHER" id="PTHR28065:SF1">
    <property type="entry name" value="DUF4050 DOMAIN-CONTAINING PROTEIN"/>
    <property type="match status" value="1"/>
</dbReference>
<feature type="compositionally biased region" description="Basic residues" evidence="1">
    <location>
        <begin position="133"/>
        <end position="144"/>
    </location>
</feature>
<dbReference type="Pfam" id="PF13259">
    <property type="entry name" value="clamp_Gag1-like"/>
    <property type="match status" value="1"/>
</dbReference>
<organism evidence="3 4">
    <name type="scientific">Penicillium brasilianum</name>
    <dbReference type="NCBI Taxonomy" id="104259"/>
    <lineage>
        <taxon>Eukaryota</taxon>
        <taxon>Fungi</taxon>
        <taxon>Dikarya</taxon>
        <taxon>Ascomycota</taxon>
        <taxon>Pezizomycotina</taxon>
        <taxon>Eurotiomycetes</taxon>
        <taxon>Eurotiomycetidae</taxon>
        <taxon>Eurotiales</taxon>
        <taxon>Aspergillaceae</taxon>
        <taxon>Penicillium</taxon>
    </lineage>
</organism>
<feature type="region of interest" description="Disordered" evidence="1">
    <location>
        <begin position="205"/>
        <end position="286"/>
    </location>
</feature>
<reference evidence="4" key="1">
    <citation type="journal article" date="2015" name="Genome Announc.">
        <title>Draft genome sequence of the fungus Penicillium brasilianum MG11.</title>
        <authorList>
            <person name="Horn F."/>
            <person name="Linde J."/>
            <person name="Mattern D.J."/>
            <person name="Walther G."/>
            <person name="Guthke R."/>
            <person name="Brakhage A.A."/>
            <person name="Valiante V."/>
        </authorList>
    </citation>
    <scope>NUCLEOTIDE SEQUENCE [LARGE SCALE GENOMIC DNA]</scope>
    <source>
        <strain evidence="4">MG11</strain>
    </source>
</reference>